<evidence type="ECO:0008006" key="3">
    <source>
        <dbReference type="Google" id="ProtNLM"/>
    </source>
</evidence>
<accession>A0AA38VMY6</accession>
<reference evidence="1" key="1">
    <citation type="submission" date="2022-07" db="EMBL/GenBank/DDBJ databases">
        <title>Fungi with potential for degradation of polypropylene.</title>
        <authorList>
            <person name="Gostincar C."/>
        </authorList>
    </citation>
    <scope>NUCLEOTIDE SEQUENCE</scope>
    <source>
        <strain evidence="1">EXF-13308</strain>
    </source>
</reference>
<name>A0AA38VMY6_9PEZI</name>
<evidence type="ECO:0000313" key="1">
    <source>
        <dbReference type="EMBL" id="KAJ9136925.1"/>
    </source>
</evidence>
<keyword evidence="2" id="KW-1185">Reference proteome</keyword>
<comment type="caution">
    <text evidence="1">The sequence shown here is derived from an EMBL/GenBank/DDBJ whole genome shotgun (WGS) entry which is preliminary data.</text>
</comment>
<gene>
    <name evidence="1" type="ORF">NKR23_g9571</name>
</gene>
<dbReference type="AlphaFoldDB" id="A0AA38VMY6"/>
<organism evidence="1 2">
    <name type="scientific">Pleurostoma richardsiae</name>
    <dbReference type="NCBI Taxonomy" id="41990"/>
    <lineage>
        <taxon>Eukaryota</taxon>
        <taxon>Fungi</taxon>
        <taxon>Dikarya</taxon>
        <taxon>Ascomycota</taxon>
        <taxon>Pezizomycotina</taxon>
        <taxon>Sordariomycetes</taxon>
        <taxon>Sordariomycetidae</taxon>
        <taxon>Calosphaeriales</taxon>
        <taxon>Pleurostomataceae</taxon>
        <taxon>Pleurostoma</taxon>
    </lineage>
</organism>
<proteinExistence type="predicted"/>
<protein>
    <recommendedName>
        <fullName evidence="3">Transcription factor domain-containing protein</fullName>
    </recommendedName>
</protein>
<sequence length="261" mass="29478">MMIQGSSLPPFIHPPCALNEGLHEKCIPGAPHHCLPEILAICTSLVHMFYTRTAASSAFVWKTIYAEQLRLCREHDKYSSEALLAALQAMGIYVLLQAQDSASIEKNDALSLITTTHVRMIALRLHETVDYGSNFRARDCVARGDWIQRESIRRTYCLFHIIELLLDVLVGSADAKKCGGFLTVPLPCVRELWEPVSNTDWGARYQRWTSSSGWEEPLTVGDMARATKTHDRLMDLATWCEEIDEYGTLLWMARGLQIPNL</sequence>
<dbReference type="EMBL" id="JANBVO010000037">
    <property type="protein sequence ID" value="KAJ9136925.1"/>
    <property type="molecule type" value="Genomic_DNA"/>
</dbReference>
<evidence type="ECO:0000313" key="2">
    <source>
        <dbReference type="Proteomes" id="UP001174694"/>
    </source>
</evidence>
<dbReference type="Proteomes" id="UP001174694">
    <property type="component" value="Unassembled WGS sequence"/>
</dbReference>